<keyword evidence="5" id="KW-1185">Reference proteome</keyword>
<dbReference type="AlphaFoldDB" id="A0A8C4QJD1"/>
<organism evidence="4 5">
    <name type="scientific">Eptatretus burgeri</name>
    <name type="common">Inshore hagfish</name>
    <dbReference type="NCBI Taxonomy" id="7764"/>
    <lineage>
        <taxon>Eukaryota</taxon>
        <taxon>Metazoa</taxon>
        <taxon>Chordata</taxon>
        <taxon>Craniata</taxon>
        <taxon>Vertebrata</taxon>
        <taxon>Cyclostomata</taxon>
        <taxon>Myxini</taxon>
        <taxon>Myxiniformes</taxon>
        <taxon>Myxinidae</taxon>
        <taxon>Eptatretinae</taxon>
        <taxon>Eptatretus</taxon>
    </lineage>
</organism>
<reference evidence="4" key="1">
    <citation type="submission" date="2025-05" db="UniProtKB">
        <authorList>
            <consortium name="Ensembl"/>
        </authorList>
    </citation>
    <scope>IDENTIFICATION</scope>
</reference>
<evidence type="ECO:0000256" key="1">
    <source>
        <dbReference type="ARBA" id="ARBA00039547"/>
    </source>
</evidence>
<dbReference type="PROSITE" id="PS50057">
    <property type="entry name" value="FERM_3"/>
    <property type="match status" value="1"/>
</dbReference>
<feature type="compositionally biased region" description="Basic and acidic residues" evidence="2">
    <location>
        <begin position="479"/>
        <end position="495"/>
    </location>
</feature>
<dbReference type="SMART" id="SM00295">
    <property type="entry name" value="B41"/>
    <property type="match status" value="1"/>
</dbReference>
<evidence type="ECO:0000313" key="5">
    <source>
        <dbReference type="Proteomes" id="UP000694388"/>
    </source>
</evidence>
<dbReference type="Gene3D" id="2.30.29.30">
    <property type="entry name" value="Pleckstrin-homology domain (PH domain)/Phosphotyrosine-binding domain (PTB)"/>
    <property type="match status" value="1"/>
</dbReference>
<dbReference type="SUPFAM" id="SSF47031">
    <property type="entry name" value="Second domain of FERM"/>
    <property type="match status" value="1"/>
</dbReference>
<dbReference type="OMA" id="GCAFFYG"/>
<proteinExistence type="predicted"/>
<dbReference type="InterPro" id="IPR051594">
    <property type="entry name" value="KRIT1/FRMD8"/>
</dbReference>
<dbReference type="Gene3D" id="3.10.20.90">
    <property type="entry name" value="Phosphatidylinositol 3-kinase Catalytic Subunit, Chain A, domain 1"/>
    <property type="match status" value="1"/>
</dbReference>
<feature type="domain" description="FERM" evidence="3">
    <location>
        <begin position="25"/>
        <end position="365"/>
    </location>
</feature>
<name>A0A8C4QJD1_EPTBU</name>
<dbReference type="InterPro" id="IPR035963">
    <property type="entry name" value="FERM_2"/>
</dbReference>
<dbReference type="InterPro" id="IPR014352">
    <property type="entry name" value="FERM/acyl-CoA-bd_prot_sf"/>
</dbReference>
<dbReference type="Ensembl" id="ENSEBUT00000016798.1">
    <property type="protein sequence ID" value="ENSEBUP00000016222.1"/>
    <property type="gene ID" value="ENSEBUG00000010188.1"/>
</dbReference>
<dbReference type="Proteomes" id="UP000694388">
    <property type="component" value="Unplaced"/>
</dbReference>
<dbReference type="PANTHER" id="PTHR13283:SF10">
    <property type="entry name" value="FERM DOMAIN-CONTAINING PROTEIN 8"/>
    <property type="match status" value="1"/>
</dbReference>
<dbReference type="Gene3D" id="1.20.80.10">
    <property type="match status" value="1"/>
</dbReference>
<dbReference type="GeneTree" id="ENSGT00530000063721"/>
<dbReference type="InterPro" id="IPR000299">
    <property type="entry name" value="FERM_domain"/>
</dbReference>
<dbReference type="Ensembl" id="ENSEBUT00000016845.1">
    <property type="protein sequence ID" value="ENSEBUP00000016269.1"/>
    <property type="gene ID" value="ENSEBUG00000010188.1"/>
</dbReference>
<dbReference type="Pfam" id="PF24522">
    <property type="entry name" value="KRIT1_FRMD8_FERM_C"/>
    <property type="match status" value="1"/>
</dbReference>
<protein>
    <recommendedName>
        <fullName evidence="1">FERM domain-containing protein 8</fullName>
    </recommendedName>
</protein>
<evidence type="ECO:0000259" key="3">
    <source>
        <dbReference type="PROSITE" id="PS50057"/>
    </source>
</evidence>
<dbReference type="InterPro" id="IPR057096">
    <property type="entry name" value="KRIT1_FRMD8_FERM_C"/>
</dbReference>
<evidence type="ECO:0000313" key="4">
    <source>
        <dbReference type="Ensembl" id="ENSEBUP00000016222.1"/>
    </source>
</evidence>
<dbReference type="InterPro" id="IPR019749">
    <property type="entry name" value="Band_41_domain"/>
</dbReference>
<dbReference type="GO" id="GO:0090090">
    <property type="term" value="P:negative regulation of canonical Wnt signaling pathway"/>
    <property type="evidence" value="ECO:0007669"/>
    <property type="project" value="TreeGrafter"/>
</dbReference>
<dbReference type="PANTHER" id="PTHR13283">
    <property type="entry name" value="KREV INTERACTION TRAPPED 1-RELATED"/>
    <property type="match status" value="1"/>
</dbReference>
<dbReference type="InterPro" id="IPR019748">
    <property type="entry name" value="FERM_central"/>
</dbReference>
<dbReference type="Ensembl" id="ENSEBUT00000016825.1">
    <property type="protein sequence ID" value="ENSEBUP00000016249.1"/>
    <property type="gene ID" value="ENSEBUG00000010188.1"/>
</dbReference>
<sequence>MAEEEEEATLARQGSESSLSMRAGLELCIYVADEDPMPLMVEHGVNITAAELLAYLHETLELGSESRDAFALWLSSPSLDVQLKPRHEPFRLGRQWRELLRRFAPSIKDGVDDEEPALVYRRNVFYPKSLELELQDEAALCLLWREARTRLMQGHYPCDRELAFTLTTIDCRLSLGSFDPDKHTLDDVRALLPPPVCPSGWALLSRFVLGLEKPEQQVFDAFRKLEQEGEEKSQVEWFHHYLSLCHEFPFYGCAFFPGAVERPTQGLLHLVGPVRKDISVAISLKRVCLLDKKKGHVILSLRYNELSWDYTAANTDQEDEPVLWLEFDGSEDGRPVNKLLQVFSWQAELMSGMIQHCIELAQEKNDCNTTPPDCSADCGELTSESTNKGEGFCVVDRVTKSKETQQKRSRKRSVLSDRPELLSTIAYVEDGQELQPVKPRRSTSFFSRGLGHAHSRTRQSGNEEMKQRGGTKVVYTSAQHEDTEETLRMSQRDEPTTYNNQL</sequence>
<dbReference type="InterPro" id="IPR011993">
    <property type="entry name" value="PH-like_dom_sf"/>
</dbReference>
<dbReference type="GO" id="GO:0005886">
    <property type="term" value="C:plasma membrane"/>
    <property type="evidence" value="ECO:0007669"/>
    <property type="project" value="TreeGrafter"/>
</dbReference>
<evidence type="ECO:0000256" key="2">
    <source>
        <dbReference type="SAM" id="MobiDB-lite"/>
    </source>
</evidence>
<dbReference type="Pfam" id="PF00373">
    <property type="entry name" value="FERM_M"/>
    <property type="match status" value="1"/>
</dbReference>
<feature type="region of interest" description="Disordered" evidence="2">
    <location>
        <begin position="433"/>
        <end position="502"/>
    </location>
</feature>
<accession>A0A8C4QJD1</accession>